<evidence type="ECO:0000256" key="1">
    <source>
        <dbReference type="SAM" id="Phobius"/>
    </source>
</evidence>
<keyword evidence="1" id="KW-0472">Membrane</keyword>
<keyword evidence="1" id="KW-1133">Transmembrane helix</keyword>
<protein>
    <submittedName>
        <fullName evidence="2">Uncharacterized protein</fullName>
    </submittedName>
</protein>
<comment type="caution">
    <text evidence="2">The sequence shown here is derived from an EMBL/GenBank/DDBJ whole genome shotgun (WGS) entry which is preliminary data.</text>
</comment>
<name>A0ABN1YCI5_9PSEU</name>
<proteinExistence type="predicted"/>
<keyword evidence="1" id="KW-0812">Transmembrane</keyword>
<keyword evidence="3" id="KW-1185">Reference proteome</keyword>
<dbReference type="EMBL" id="BAAAJK010000073">
    <property type="protein sequence ID" value="GAA1404098.1"/>
    <property type="molecule type" value="Genomic_DNA"/>
</dbReference>
<organism evidence="2 3">
    <name type="scientific">Pseudonocardia kongjuensis</name>
    <dbReference type="NCBI Taxonomy" id="102227"/>
    <lineage>
        <taxon>Bacteria</taxon>
        <taxon>Bacillati</taxon>
        <taxon>Actinomycetota</taxon>
        <taxon>Actinomycetes</taxon>
        <taxon>Pseudonocardiales</taxon>
        <taxon>Pseudonocardiaceae</taxon>
        <taxon>Pseudonocardia</taxon>
    </lineage>
</organism>
<gene>
    <name evidence="2" type="ORF">GCM10009613_65890</name>
</gene>
<evidence type="ECO:0000313" key="3">
    <source>
        <dbReference type="Proteomes" id="UP001501414"/>
    </source>
</evidence>
<feature type="transmembrane region" description="Helical" evidence="1">
    <location>
        <begin position="56"/>
        <end position="78"/>
    </location>
</feature>
<feature type="transmembrane region" description="Helical" evidence="1">
    <location>
        <begin position="26"/>
        <end position="44"/>
    </location>
</feature>
<reference evidence="2 3" key="1">
    <citation type="journal article" date="2019" name="Int. J. Syst. Evol. Microbiol.">
        <title>The Global Catalogue of Microorganisms (GCM) 10K type strain sequencing project: providing services to taxonomists for standard genome sequencing and annotation.</title>
        <authorList>
            <consortium name="The Broad Institute Genomics Platform"/>
            <consortium name="The Broad Institute Genome Sequencing Center for Infectious Disease"/>
            <person name="Wu L."/>
            <person name="Ma J."/>
        </authorList>
    </citation>
    <scope>NUCLEOTIDE SEQUENCE [LARGE SCALE GENOMIC DNA]</scope>
    <source>
        <strain evidence="2 3">JCM 11896</strain>
    </source>
</reference>
<sequence length="113" mass="11896">MQTPSQEQERVLGQCRREALSETWKGSAGVVVFIALAAMALVVMEPATDFGQVALAWLVIGAVGNEAGGCVVSAVSAWRAVGRMRRDPEYLAAMVAVEAAEARAEYVALGSRG</sequence>
<dbReference type="Proteomes" id="UP001501414">
    <property type="component" value="Unassembled WGS sequence"/>
</dbReference>
<accession>A0ABN1YCI5</accession>
<evidence type="ECO:0000313" key="2">
    <source>
        <dbReference type="EMBL" id="GAA1404098.1"/>
    </source>
</evidence>